<dbReference type="AlphaFoldDB" id="A0A8H5CMC2"/>
<protein>
    <submittedName>
        <fullName evidence="1">Uncharacterized protein</fullName>
    </submittedName>
</protein>
<sequence length="130" mass="14421">MYLSGSFRHSFRLRLEPSIWTFIFSFKIVMSLVNVEDNSFWALLPAVVRGLLAEYPFYSGAILIERFDPYAYCINVLSLMICLGIIHLPLPMLGASVCDASTETIQWSAPGTPVDSIFHSLEAANIGSVA</sequence>
<evidence type="ECO:0000313" key="2">
    <source>
        <dbReference type="Proteomes" id="UP000559256"/>
    </source>
</evidence>
<dbReference type="Proteomes" id="UP000559256">
    <property type="component" value="Unassembled WGS sequence"/>
</dbReference>
<organism evidence="1 2">
    <name type="scientific">Tetrapyrgos nigripes</name>
    <dbReference type="NCBI Taxonomy" id="182062"/>
    <lineage>
        <taxon>Eukaryota</taxon>
        <taxon>Fungi</taxon>
        <taxon>Dikarya</taxon>
        <taxon>Basidiomycota</taxon>
        <taxon>Agaricomycotina</taxon>
        <taxon>Agaricomycetes</taxon>
        <taxon>Agaricomycetidae</taxon>
        <taxon>Agaricales</taxon>
        <taxon>Marasmiineae</taxon>
        <taxon>Marasmiaceae</taxon>
        <taxon>Tetrapyrgos</taxon>
    </lineage>
</organism>
<accession>A0A8H5CMC2</accession>
<evidence type="ECO:0000313" key="1">
    <source>
        <dbReference type="EMBL" id="KAF5343914.1"/>
    </source>
</evidence>
<comment type="caution">
    <text evidence="1">The sequence shown here is derived from an EMBL/GenBank/DDBJ whole genome shotgun (WGS) entry which is preliminary data.</text>
</comment>
<keyword evidence="2" id="KW-1185">Reference proteome</keyword>
<dbReference type="EMBL" id="JAACJM010000131">
    <property type="protein sequence ID" value="KAF5343914.1"/>
    <property type="molecule type" value="Genomic_DNA"/>
</dbReference>
<reference evidence="1 2" key="1">
    <citation type="journal article" date="2020" name="ISME J.">
        <title>Uncovering the hidden diversity of litter-decomposition mechanisms in mushroom-forming fungi.</title>
        <authorList>
            <person name="Floudas D."/>
            <person name="Bentzer J."/>
            <person name="Ahren D."/>
            <person name="Johansson T."/>
            <person name="Persson P."/>
            <person name="Tunlid A."/>
        </authorList>
    </citation>
    <scope>NUCLEOTIDE SEQUENCE [LARGE SCALE GENOMIC DNA]</scope>
    <source>
        <strain evidence="1 2">CBS 291.85</strain>
    </source>
</reference>
<gene>
    <name evidence="1" type="ORF">D9758_012104</name>
</gene>
<name>A0A8H5CMC2_9AGAR</name>
<proteinExistence type="predicted"/>